<name>A0A1V9X479_9ACAR</name>
<sequence length="78" mass="8908">MSVSTSKKGYSVTDGFFGLLSLVLLNAEIDLLVPRSHFPDPRPRTCRLNRKLAWFSSFISRPIHHRNPFLDTVGRQPL</sequence>
<accession>A0A1V9X479</accession>
<gene>
    <name evidence="1" type="ORF">BIW11_04567</name>
</gene>
<proteinExistence type="predicted"/>
<evidence type="ECO:0000313" key="2">
    <source>
        <dbReference type="Proteomes" id="UP000192247"/>
    </source>
</evidence>
<dbReference type="Proteomes" id="UP000192247">
    <property type="component" value="Unassembled WGS sequence"/>
</dbReference>
<organism evidence="1 2">
    <name type="scientific">Tropilaelaps mercedesae</name>
    <dbReference type="NCBI Taxonomy" id="418985"/>
    <lineage>
        <taxon>Eukaryota</taxon>
        <taxon>Metazoa</taxon>
        <taxon>Ecdysozoa</taxon>
        <taxon>Arthropoda</taxon>
        <taxon>Chelicerata</taxon>
        <taxon>Arachnida</taxon>
        <taxon>Acari</taxon>
        <taxon>Parasitiformes</taxon>
        <taxon>Mesostigmata</taxon>
        <taxon>Gamasina</taxon>
        <taxon>Dermanyssoidea</taxon>
        <taxon>Laelapidae</taxon>
        <taxon>Tropilaelaps</taxon>
    </lineage>
</organism>
<dbReference type="EMBL" id="MNPL01024819">
    <property type="protein sequence ID" value="OQR68419.1"/>
    <property type="molecule type" value="Genomic_DNA"/>
</dbReference>
<comment type="caution">
    <text evidence="1">The sequence shown here is derived from an EMBL/GenBank/DDBJ whole genome shotgun (WGS) entry which is preliminary data.</text>
</comment>
<dbReference type="InParanoid" id="A0A1V9X479"/>
<protein>
    <submittedName>
        <fullName evidence="1">Uncharacterized protein</fullName>
    </submittedName>
</protein>
<keyword evidence="2" id="KW-1185">Reference proteome</keyword>
<evidence type="ECO:0000313" key="1">
    <source>
        <dbReference type="EMBL" id="OQR68419.1"/>
    </source>
</evidence>
<dbReference type="AlphaFoldDB" id="A0A1V9X479"/>
<reference evidence="1 2" key="1">
    <citation type="journal article" date="2017" name="Gigascience">
        <title>Draft genome of the honey bee ectoparasitic mite, Tropilaelaps mercedesae, is shaped by the parasitic life history.</title>
        <authorList>
            <person name="Dong X."/>
            <person name="Armstrong S.D."/>
            <person name="Xia D."/>
            <person name="Makepeace B.L."/>
            <person name="Darby A.C."/>
            <person name="Kadowaki T."/>
        </authorList>
    </citation>
    <scope>NUCLEOTIDE SEQUENCE [LARGE SCALE GENOMIC DNA]</scope>
    <source>
        <strain evidence="1">Wuxi-XJTLU</strain>
    </source>
</reference>